<keyword evidence="3" id="KW-1185">Reference proteome</keyword>
<protein>
    <submittedName>
        <fullName evidence="2">Uncharacterized protein</fullName>
    </submittedName>
</protein>
<dbReference type="EMBL" id="QXTE01000017">
    <property type="protein sequence ID" value="TFK13167.1"/>
    <property type="molecule type" value="Genomic_DNA"/>
</dbReference>
<accession>A0A4D9EQU0</accession>
<comment type="caution">
    <text evidence="2">The sequence shown here is derived from an EMBL/GenBank/DDBJ whole genome shotgun (WGS) entry which is preliminary data.</text>
</comment>
<dbReference type="AlphaFoldDB" id="A0A4D9EQU0"/>
<organism evidence="2 3">
    <name type="scientific">Platysternon megacephalum</name>
    <name type="common">big-headed turtle</name>
    <dbReference type="NCBI Taxonomy" id="55544"/>
    <lineage>
        <taxon>Eukaryota</taxon>
        <taxon>Metazoa</taxon>
        <taxon>Chordata</taxon>
        <taxon>Craniata</taxon>
        <taxon>Vertebrata</taxon>
        <taxon>Euteleostomi</taxon>
        <taxon>Archelosauria</taxon>
        <taxon>Testudinata</taxon>
        <taxon>Testudines</taxon>
        <taxon>Cryptodira</taxon>
        <taxon>Durocryptodira</taxon>
        <taxon>Testudinoidea</taxon>
        <taxon>Platysternidae</taxon>
        <taxon>Platysternon</taxon>
    </lineage>
</organism>
<gene>
    <name evidence="2" type="ORF">DR999_PMT03593</name>
</gene>
<name>A0A4D9EQU0_9SAUR</name>
<sequence>MDTPPCRTVTLCTDPPSPCRSFSVGGAGSKVGGMQWRSPFIPLCGCLWNGIQEATLGSKPSLGLGRAWKDKAVTDTTGSTGDRSYMLEKGGPEAGESKVLRLRLEPTRA</sequence>
<feature type="region of interest" description="Disordered" evidence="1">
    <location>
        <begin position="74"/>
        <end position="109"/>
    </location>
</feature>
<reference evidence="2 3" key="1">
    <citation type="submission" date="2019-04" db="EMBL/GenBank/DDBJ databases">
        <title>Draft genome of the big-headed turtle Platysternon megacephalum.</title>
        <authorList>
            <person name="Gong S."/>
        </authorList>
    </citation>
    <scope>NUCLEOTIDE SEQUENCE [LARGE SCALE GENOMIC DNA]</scope>
    <source>
        <strain evidence="2">DO16091913</strain>
        <tissue evidence="2">Muscle</tissue>
    </source>
</reference>
<evidence type="ECO:0000313" key="2">
    <source>
        <dbReference type="EMBL" id="TFK13167.1"/>
    </source>
</evidence>
<dbReference type="Proteomes" id="UP000297703">
    <property type="component" value="Unassembled WGS sequence"/>
</dbReference>
<proteinExistence type="predicted"/>
<evidence type="ECO:0000256" key="1">
    <source>
        <dbReference type="SAM" id="MobiDB-lite"/>
    </source>
</evidence>
<reference evidence="2 3" key="2">
    <citation type="submission" date="2019-04" db="EMBL/GenBank/DDBJ databases">
        <title>The genome sequence of big-headed turtle.</title>
        <authorList>
            <person name="Gong S."/>
        </authorList>
    </citation>
    <scope>NUCLEOTIDE SEQUENCE [LARGE SCALE GENOMIC DNA]</scope>
    <source>
        <strain evidence="2">DO16091913</strain>
        <tissue evidence="2">Muscle</tissue>
    </source>
</reference>
<feature type="compositionally biased region" description="Basic and acidic residues" evidence="1">
    <location>
        <begin position="95"/>
        <end position="109"/>
    </location>
</feature>
<evidence type="ECO:0000313" key="3">
    <source>
        <dbReference type="Proteomes" id="UP000297703"/>
    </source>
</evidence>